<dbReference type="InterPro" id="IPR036188">
    <property type="entry name" value="FAD/NAD-bd_sf"/>
</dbReference>
<feature type="domain" description="FAD-binding" evidence="5">
    <location>
        <begin position="9"/>
        <end position="360"/>
    </location>
</feature>
<keyword evidence="7" id="KW-1185">Reference proteome</keyword>
<protein>
    <recommendedName>
        <fullName evidence="5">FAD-binding domain-containing protein</fullName>
    </recommendedName>
</protein>
<comment type="caution">
    <text evidence="6">The sequence shown here is derived from an EMBL/GenBank/DDBJ whole genome shotgun (WGS) entry which is preliminary data.</text>
</comment>
<dbReference type="AlphaFoldDB" id="A0A9W9GWN3"/>
<dbReference type="PRINTS" id="PR00420">
    <property type="entry name" value="RNGMNOXGNASE"/>
</dbReference>
<accession>A0A9W9GWN3</accession>
<dbReference type="PANTHER" id="PTHR46720">
    <property type="entry name" value="HYDROXYLASE, PUTATIVE (AFU_ORTHOLOGUE AFUA_3G01460)-RELATED"/>
    <property type="match status" value="1"/>
</dbReference>
<dbReference type="RefSeq" id="XP_056521793.1">
    <property type="nucleotide sequence ID" value="XM_056668197.1"/>
</dbReference>
<dbReference type="GO" id="GO:0071949">
    <property type="term" value="F:FAD binding"/>
    <property type="evidence" value="ECO:0007669"/>
    <property type="project" value="InterPro"/>
</dbReference>
<keyword evidence="1" id="KW-0285">Flavoprotein</keyword>
<evidence type="ECO:0000256" key="4">
    <source>
        <dbReference type="SAM" id="Phobius"/>
    </source>
</evidence>
<dbReference type="GO" id="GO:0044550">
    <property type="term" value="P:secondary metabolite biosynthetic process"/>
    <property type="evidence" value="ECO:0007669"/>
    <property type="project" value="TreeGrafter"/>
</dbReference>
<dbReference type="PANTHER" id="PTHR46720:SF3">
    <property type="entry name" value="FAD-BINDING DOMAIN-CONTAINING PROTEIN-RELATED"/>
    <property type="match status" value="1"/>
</dbReference>
<dbReference type="Gene3D" id="3.50.50.60">
    <property type="entry name" value="FAD/NAD(P)-binding domain"/>
    <property type="match status" value="1"/>
</dbReference>
<proteinExistence type="predicted"/>
<evidence type="ECO:0000313" key="6">
    <source>
        <dbReference type="EMBL" id="KAJ5131414.1"/>
    </source>
</evidence>
<dbReference type="OrthoDB" id="417877at2759"/>
<sequence length="462" mass="50660">MPGVSQSFEVAIIGGGIVGLALATGLVHRGVRVKLYEKTSSFRPIGAGIGFTPNTKQALELLHPGALAAEQKVATANGDPDDPNDWLRYLDGFHHTNDEADEETLLYELYTGYRGFEGCVRADFLNELLKLIPDGVIEFGKSIHNILDLGDERRVLLQFEDGSVAETDAVIGCDGIKSRVRKMMFGADHPATEPSYNHQYALRGVIPMDKAIEALGEYKARNRHMHLGPDRHVVTVPIALGKALNVVAFIPDAEQWPSSTAQLTAPADPAIVLDAFKDFGRPVRNLIQTLVDLTPQLTKWGIFDSVDHPAPTFTEGRICIAGDAAHASSPHHGAGAGMGIEDALVLSELLAEVAVGTFSSSKSRAEAVRAAFQAYTTTRKERSQWVAESSRVIGQMFEWRYPPTMRNWNKCLQELTVRSHRIWHFDQEAMLLAARAEYETLLVRKQLGQAENTPATLGTEIS</sequence>
<dbReference type="GeneID" id="81407367"/>
<evidence type="ECO:0000256" key="2">
    <source>
        <dbReference type="ARBA" id="ARBA00022827"/>
    </source>
</evidence>
<dbReference type="SUPFAM" id="SSF54373">
    <property type="entry name" value="FAD-linked reductases, C-terminal domain"/>
    <property type="match status" value="1"/>
</dbReference>
<dbReference type="Pfam" id="PF01494">
    <property type="entry name" value="FAD_binding_3"/>
    <property type="match status" value="1"/>
</dbReference>
<keyword evidence="4" id="KW-0812">Transmembrane</keyword>
<keyword evidence="2" id="KW-0274">FAD</keyword>
<evidence type="ECO:0000256" key="1">
    <source>
        <dbReference type="ARBA" id="ARBA00022630"/>
    </source>
</evidence>
<dbReference type="InterPro" id="IPR051104">
    <property type="entry name" value="FAD_monoxygenase"/>
</dbReference>
<dbReference type="SUPFAM" id="SSF51905">
    <property type="entry name" value="FAD/NAD(P)-binding domain"/>
    <property type="match status" value="1"/>
</dbReference>
<keyword evidence="3" id="KW-0560">Oxidoreductase</keyword>
<reference evidence="6" key="2">
    <citation type="journal article" date="2023" name="IMA Fungus">
        <title>Comparative genomic study of the Penicillium genus elucidates a diverse pangenome and 15 lateral gene transfer events.</title>
        <authorList>
            <person name="Petersen C."/>
            <person name="Sorensen T."/>
            <person name="Nielsen M.R."/>
            <person name="Sondergaard T.E."/>
            <person name="Sorensen J.L."/>
            <person name="Fitzpatrick D.A."/>
            <person name="Frisvad J.C."/>
            <person name="Nielsen K.L."/>
        </authorList>
    </citation>
    <scope>NUCLEOTIDE SEQUENCE</scope>
    <source>
        <strain evidence="6">IBT 22155</strain>
    </source>
</reference>
<reference evidence="6" key="1">
    <citation type="submission" date="2022-11" db="EMBL/GenBank/DDBJ databases">
        <authorList>
            <person name="Petersen C."/>
        </authorList>
    </citation>
    <scope>NUCLEOTIDE SEQUENCE</scope>
    <source>
        <strain evidence="6">IBT 22155</strain>
    </source>
</reference>
<dbReference type="Proteomes" id="UP001149079">
    <property type="component" value="Unassembled WGS sequence"/>
</dbReference>
<keyword evidence="4" id="KW-0472">Membrane</keyword>
<evidence type="ECO:0000256" key="3">
    <source>
        <dbReference type="ARBA" id="ARBA00023002"/>
    </source>
</evidence>
<evidence type="ECO:0000259" key="5">
    <source>
        <dbReference type="Pfam" id="PF01494"/>
    </source>
</evidence>
<dbReference type="InterPro" id="IPR002938">
    <property type="entry name" value="FAD-bd"/>
</dbReference>
<gene>
    <name evidence="6" type="ORF">N7515_007453</name>
</gene>
<keyword evidence="4" id="KW-1133">Transmembrane helix</keyword>
<feature type="transmembrane region" description="Helical" evidence="4">
    <location>
        <begin position="6"/>
        <end position="27"/>
    </location>
</feature>
<evidence type="ECO:0000313" key="7">
    <source>
        <dbReference type="Proteomes" id="UP001149079"/>
    </source>
</evidence>
<dbReference type="GO" id="GO:0016491">
    <property type="term" value="F:oxidoreductase activity"/>
    <property type="evidence" value="ECO:0007669"/>
    <property type="project" value="UniProtKB-KW"/>
</dbReference>
<dbReference type="FunFam" id="3.50.50.60:FF:000153">
    <property type="entry name" value="Salicylate hydroxylase, putative"/>
    <property type="match status" value="1"/>
</dbReference>
<dbReference type="EMBL" id="JAPQKL010000005">
    <property type="protein sequence ID" value="KAJ5131414.1"/>
    <property type="molecule type" value="Genomic_DNA"/>
</dbReference>
<organism evidence="6 7">
    <name type="scientific">Penicillium bovifimosum</name>
    <dbReference type="NCBI Taxonomy" id="126998"/>
    <lineage>
        <taxon>Eukaryota</taxon>
        <taxon>Fungi</taxon>
        <taxon>Dikarya</taxon>
        <taxon>Ascomycota</taxon>
        <taxon>Pezizomycotina</taxon>
        <taxon>Eurotiomycetes</taxon>
        <taxon>Eurotiomycetidae</taxon>
        <taxon>Eurotiales</taxon>
        <taxon>Aspergillaceae</taxon>
        <taxon>Penicillium</taxon>
    </lineage>
</organism>
<name>A0A9W9GWN3_9EURO</name>